<feature type="compositionally biased region" description="Low complexity" evidence="19">
    <location>
        <begin position="1030"/>
        <end position="1048"/>
    </location>
</feature>
<dbReference type="Pfam" id="PF06479">
    <property type="entry name" value="Ribonuc_2-5A"/>
    <property type="match status" value="1"/>
</dbReference>
<proteinExistence type="predicted"/>
<dbReference type="SUPFAM" id="SSF50998">
    <property type="entry name" value="Quinoprotein alcohol dehydrogenase-like"/>
    <property type="match status" value="1"/>
</dbReference>
<dbReference type="EC" id="2.7.11.1" evidence="3"/>
<dbReference type="Gene3D" id="1.20.1440.180">
    <property type="entry name" value="KEN domain"/>
    <property type="match status" value="1"/>
</dbReference>
<dbReference type="GeneID" id="37034062"/>
<evidence type="ECO:0000256" key="20">
    <source>
        <dbReference type="SAM" id="SignalP"/>
    </source>
</evidence>
<dbReference type="PROSITE" id="PS00108">
    <property type="entry name" value="PROTEIN_KINASE_ST"/>
    <property type="match status" value="1"/>
</dbReference>
<dbReference type="FunFam" id="1.10.510.10:FF:000572">
    <property type="entry name" value="Serine/threonine-protein kinase/endoribonuclease IRE1"/>
    <property type="match status" value="1"/>
</dbReference>
<dbReference type="InterPro" id="IPR045133">
    <property type="entry name" value="IRE1/2-like"/>
</dbReference>
<dbReference type="InParanoid" id="A0A316W3T1"/>
<dbReference type="CDD" id="cd10422">
    <property type="entry name" value="RNase_Ire1"/>
    <property type="match status" value="1"/>
</dbReference>
<evidence type="ECO:0000256" key="15">
    <source>
        <dbReference type="ARBA" id="ARBA00023136"/>
    </source>
</evidence>
<dbReference type="InterPro" id="IPR038357">
    <property type="entry name" value="KEN_sf"/>
</dbReference>
<dbReference type="InterPro" id="IPR015943">
    <property type="entry name" value="WD40/YVTN_repeat-like_dom_sf"/>
</dbReference>
<keyword evidence="11" id="KW-0378">Hydrolase</keyword>
<reference evidence="23 24" key="1">
    <citation type="journal article" date="2018" name="Mol. Biol. Evol.">
        <title>Broad Genomic Sampling Reveals a Smut Pathogenic Ancestry of the Fungal Clade Ustilaginomycotina.</title>
        <authorList>
            <person name="Kijpornyongpan T."/>
            <person name="Mondo S.J."/>
            <person name="Barry K."/>
            <person name="Sandor L."/>
            <person name="Lee J."/>
            <person name="Lipzen A."/>
            <person name="Pangilinan J."/>
            <person name="LaButti K."/>
            <person name="Hainaut M."/>
            <person name="Henrissat B."/>
            <person name="Grigoriev I.V."/>
            <person name="Spatafora J.W."/>
            <person name="Aime M.C."/>
        </authorList>
    </citation>
    <scope>NUCLEOTIDE SEQUENCE [LARGE SCALE GENOMIC DNA]</scope>
    <source>
        <strain evidence="23 24">MCA 4658</strain>
    </source>
</reference>
<dbReference type="GO" id="GO:0005524">
    <property type="term" value="F:ATP binding"/>
    <property type="evidence" value="ECO:0007669"/>
    <property type="project" value="UniProtKB-KW"/>
</dbReference>
<organism evidence="23 24">
    <name type="scientific">Ceraceosorus guamensis</name>
    <dbReference type="NCBI Taxonomy" id="1522189"/>
    <lineage>
        <taxon>Eukaryota</taxon>
        <taxon>Fungi</taxon>
        <taxon>Dikarya</taxon>
        <taxon>Basidiomycota</taxon>
        <taxon>Ustilaginomycotina</taxon>
        <taxon>Exobasidiomycetes</taxon>
        <taxon>Ceraceosorales</taxon>
        <taxon>Ceraceosoraceae</taxon>
        <taxon>Ceraceosorus</taxon>
    </lineage>
</organism>
<dbReference type="OrthoDB" id="63989at2759"/>
<keyword evidence="10" id="KW-0418">Kinase</keyword>
<dbReference type="Gene3D" id="2.130.10.10">
    <property type="entry name" value="YVTN repeat-like/Quinoprotein amine dehydrogenase"/>
    <property type="match status" value="1"/>
</dbReference>
<dbReference type="GO" id="GO:0004674">
    <property type="term" value="F:protein serine/threonine kinase activity"/>
    <property type="evidence" value="ECO:0007669"/>
    <property type="project" value="UniProtKB-KW"/>
</dbReference>
<accession>A0A316W3T1</accession>
<keyword evidence="7" id="KW-0479">Metal-binding</keyword>
<comment type="subcellular location">
    <subcellularLocation>
        <location evidence="2">Membrane</location>
        <topology evidence="2">Single-pass type I membrane protein</topology>
    </subcellularLocation>
</comment>
<evidence type="ECO:0000256" key="6">
    <source>
        <dbReference type="ARBA" id="ARBA00022692"/>
    </source>
</evidence>
<feature type="chain" id="PRO_5016281198" description="non-specific serine/threonine protein kinase" evidence="20">
    <location>
        <begin position="27"/>
        <end position="1281"/>
    </location>
</feature>
<dbReference type="InterPro" id="IPR011047">
    <property type="entry name" value="Quinoprotein_ADH-like_sf"/>
</dbReference>
<feature type="compositionally biased region" description="Polar residues" evidence="19">
    <location>
        <begin position="552"/>
        <end position="569"/>
    </location>
</feature>
<dbReference type="InterPro" id="IPR011009">
    <property type="entry name" value="Kinase-like_dom_sf"/>
</dbReference>
<feature type="region of interest" description="Disordered" evidence="19">
    <location>
        <begin position="727"/>
        <end position="747"/>
    </location>
</feature>
<feature type="compositionally biased region" description="Low complexity" evidence="19">
    <location>
        <begin position="530"/>
        <end position="540"/>
    </location>
</feature>
<dbReference type="RefSeq" id="XP_025371716.1">
    <property type="nucleotide sequence ID" value="XM_025512192.1"/>
</dbReference>
<feature type="compositionally biased region" description="Low complexity" evidence="19">
    <location>
        <begin position="323"/>
        <end position="337"/>
    </location>
</feature>
<feature type="signal peptide" evidence="20">
    <location>
        <begin position="1"/>
        <end position="26"/>
    </location>
</feature>
<dbReference type="GO" id="GO:0036498">
    <property type="term" value="P:IRE1-mediated unfolded protein response"/>
    <property type="evidence" value="ECO:0007669"/>
    <property type="project" value="TreeGrafter"/>
</dbReference>
<gene>
    <name evidence="23" type="ORF">IE81DRAFT_298889</name>
</gene>
<evidence type="ECO:0000256" key="17">
    <source>
        <dbReference type="ARBA" id="ARBA00048659"/>
    </source>
</evidence>
<feature type="region of interest" description="Disordered" evidence="19">
    <location>
        <begin position="1029"/>
        <end position="1055"/>
    </location>
</feature>
<evidence type="ECO:0000259" key="22">
    <source>
        <dbReference type="PROSITE" id="PS51392"/>
    </source>
</evidence>
<keyword evidence="12" id="KW-0067">ATP-binding</keyword>
<evidence type="ECO:0000256" key="5">
    <source>
        <dbReference type="ARBA" id="ARBA00022679"/>
    </source>
</evidence>
<dbReference type="InterPro" id="IPR000719">
    <property type="entry name" value="Prot_kinase_dom"/>
</dbReference>
<feature type="region of interest" description="Disordered" evidence="19">
    <location>
        <begin position="525"/>
        <end position="569"/>
    </location>
</feature>
<evidence type="ECO:0000256" key="3">
    <source>
        <dbReference type="ARBA" id="ARBA00012513"/>
    </source>
</evidence>
<dbReference type="PANTHER" id="PTHR13954">
    <property type="entry name" value="IRE1-RELATED"/>
    <property type="match status" value="1"/>
</dbReference>
<keyword evidence="24" id="KW-1185">Reference proteome</keyword>
<evidence type="ECO:0000313" key="24">
    <source>
        <dbReference type="Proteomes" id="UP000245783"/>
    </source>
</evidence>
<dbReference type="EMBL" id="KZ819360">
    <property type="protein sequence ID" value="PWN44556.1"/>
    <property type="molecule type" value="Genomic_DNA"/>
</dbReference>
<dbReference type="PROSITE" id="PS50011">
    <property type="entry name" value="PROTEIN_KINASE_DOM"/>
    <property type="match status" value="1"/>
</dbReference>
<feature type="domain" description="KEN" evidence="22">
    <location>
        <begin position="1143"/>
        <end position="1276"/>
    </location>
</feature>
<dbReference type="STRING" id="1522189.A0A316W3T1"/>
<feature type="domain" description="Protein kinase" evidence="21">
    <location>
        <begin position="846"/>
        <end position="1140"/>
    </location>
</feature>
<evidence type="ECO:0000256" key="11">
    <source>
        <dbReference type="ARBA" id="ARBA00022801"/>
    </source>
</evidence>
<evidence type="ECO:0000256" key="16">
    <source>
        <dbReference type="ARBA" id="ARBA00023180"/>
    </source>
</evidence>
<evidence type="ECO:0000256" key="12">
    <source>
        <dbReference type="ARBA" id="ARBA00022840"/>
    </source>
</evidence>
<dbReference type="SUPFAM" id="SSF56112">
    <property type="entry name" value="Protein kinase-like (PK-like)"/>
    <property type="match status" value="1"/>
</dbReference>
<dbReference type="GO" id="GO:1990604">
    <property type="term" value="C:IRE1-TRAF2-ASK1 complex"/>
    <property type="evidence" value="ECO:0007669"/>
    <property type="project" value="TreeGrafter"/>
</dbReference>
<evidence type="ECO:0000256" key="14">
    <source>
        <dbReference type="ARBA" id="ARBA00022989"/>
    </source>
</evidence>
<dbReference type="PROSITE" id="PS51392">
    <property type="entry name" value="KEN"/>
    <property type="match status" value="1"/>
</dbReference>
<evidence type="ECO:0000313" key="23">
    <source>
        <dbReference type="EMBL" id="PWN44556.1"/>
    </source>
</evidence>
<dbReference type="SMART" id="SM00580">
    <property type="entry name" value="PUG"/>
    <property type="match status" value="1"/>
</dbReference>
<evidence type="ECO:0000256" key="18">
    <source>
        <dbReference type="ARBA" id="ARBA00048977"/>
    </source>
</evidence>
<keyword evidence="8 20" id="KW-0732">Signal</keyword>
<dbReference type="GO" id="GO:0051082">
    <property type="term" value="F:unfolded protein binding"/>
    <property type="evidence" value="ECO:0007669"/>
    <property type="project" value="TreeGrafter"/>
</dbReference>
<evidence type="ECO:0000256" key="10">
    <source>
        <dbReference type="ARBA" id="ARBA00022777"/>
    </source>
</evidence>
<keyword evidence="14" id="KW-1133">Transmembrane helix</keyword>
<dbReference type="GO" id="GO:0046872">
    <property type="term" value="F:metal ion binding"/>
    <property type="evidence" value="ECO:0007669"/>
    <property type="project" value="UniProtKB-KW"/>
</dbReference>
<dbReference type="InterPro" id="IPR010513">
    <property type="entry name" value="KEN_dom"/>
</dbReference>
<dbReference type="SMART" id="SM00220">
    <property type="entry name" value="S_TKc"/>
    <property type="match status" value="1"/>
</dbReference>
<feature type="compositionally biased region" description="Basic residues" evidence="19">
    <location>
        <begin position="703"/>
        <end position="713"/>
    </location>
</feature>
<dbReference type="Gene3D" id="1.10.510.10">
    <property type="entry name" value="Transferase(Phosphotransferase) domain 1"/>
    <property type="match status" value="1"/>
</dbReference>
<dbReference type="Gene3D" id="3.30.200.20">
    <property type="entry name" value="Phosphorylase Kinase, domain 1"/>
    <property type="match status" value="1"/>
</dbReference>
<keyword evidence="16" id="KW-0325">Glycoprotein</keyword>
<keyword evidence="9" id="KW-0547">Nucleotide-binding</keyword>
<evidence type="ECO:0000256" key="9">
    <source>
        <dbReference type="ARBA" id="ARBA00022741"/>
    </source>
</evidence>
<dbReference type="GO" id="GO:0006397">
    <property type="term" value="P:mRNA processing"/>
    <property type="evidence" value="ECO:0007669"/>
    <property type="project" value="InterPro"/>
</dbReference>
<evidence type="ECO:0000256" key="4">
    <source>
        <dbReference type="ARBA" id="ARBA00022527"/>
    </source>
</evidence>
<keyword evidence="15" id="KW-0472">Membrane</keyword>
<dbReference type="FunFam" id="3.30.200.20:FF:000077">
    <property type="entry name" value="Putative Serine/threonine-protein kinase/endoribonuclease IRE1"/>
    <property type="match status" value="1"/>
</dbReference>
<evidence type="ECO:0000256" key="2">
    <source>
        <dbReference type="ARBA" id="ARBA00004479"/>
    </source>
</evidence>
<dbReference type="PANTHER" id="PTHR13954:SF6">
    <property type="entry name" value="NON-SPECIFIC SERINE_THREONINE PROTEIN KINASE"/>
    <property type="match status" value="1"/>
</dbReference>
<evidence type="ECO:0000256" key="8">
    <source>
        <dbReference type="ARBA" id="ARBA00022729"/>
    </source>
</evidence>
<feature type="region of interest" description="Disordered" evidence="19">
    <location>
        <begin position="698"/>
        <end position="717"/>
    </location>
</feature>
<dbReference type="GO" id="GO:0070059">
    <property type="term" value="P:intrinsic apoptotic signaling pathway in response to endoplasmic reticulum stress"/>
    <property type="evidence" value="ECO:0007669"/>
    <property type="project" value="TreeGrafter"/>
</dbReference>
<feature type="region of interest" description="Disordered" evidence="19">
    <location>
        <begin position="323"/>
        <end position="349"/>
    </location>
</feature>
<evidence type="ECO:0000256" key="1">
    <source>
        <dbReference type="ARBA" id="ARBA00001946"/>
    </source>
</evidence>
<evidence type="ECO:0000256" key="19">
    <source>
        <dbReference type="SAM" id="MobiDB-lite"/>
    </source>
</evidence>
<keyword evidence="6" id="KW-0812">Transmembrane</keyword>
<evidence type="ECO:0000256" key="7">
    <source>
        <dbReference type="ARBA" id="ARBA00022723"/>
    </source>
</evidence>
<comment type="cofactor">
    <cofactor evidence="1">
        <name>Mg(2+)</name>
        <dbReference type="ChEBI" id="CHEBI:18420"/>
    </cofactor>
</comment>
<protein>
    <recommendedName>
        <fullName evidence="3">non-specific serine/threonine protein kinase</fullName>
        <ecNumber evidence="3">2.7.11.1</ecNumber>
    </recommendedName>
</protein>
<name>A0A316W3T1_9BASI</name>
<dbReference type="InterPro" id="IPR008271">
    <property type="entry name" value="Ser/Thr_kinase_AS"/>
</dbReference>
<sequence>MLSCALQLRCSWIVLVFLALLCTALSEPASGSPSQRSAHHSSEYQSRAQSASSLALSLSRRGLKTAQRLGGTPRHAPSFSGLTLSRTVLLATVEGGLHALDRHTGQRLWDLPARAQADPVEDSSNRQKFSFEPLVGAYYGRARRSFADVAASQEGAASLQALRRQGLYIVEPGGGGSIYVLTDDISDASTSQEPPHDTTLPRQNLRRLPLTLPQLVDLSPFSFPADNERVFVGHKSSSLVELDVLTGRVGAVFGGGRERERSPEAWCKDDICDEDGDWTYVGRTDYTLTIHSRADPSARQTLRYSTFAPNAADREVAAVWSAASPEARAASEPSSADRPPPPPTAIFGVPEDGSVICVNATTSPDSGSDESTEERDRTLWSTAVGGSVARVFDLVYPEKEPSGSRDRSPPVLVPHPVIPLSRLVRRSSVTASGAAPFHSLDAGATYLGVAGGSLYALGSEAHPLAGLARPAPATLPSHSEQSKPCSDVGCWFGVWDARDADASGLGPAITDQAERSLLQIADHAEHQEGSDNSSSQSGGQTTAKRSDKPKSGSKSASTGEQRSTFPSDSVWSWRPTPLVALVQIICLFLGAILCALIYIGLQEQRRLARESASSIAKDVLWVPAVLDEKHENAENGASLGNEHKSAEGVDAMHQSGRANVADLPISGDNIKARKNQNAAPGETPAELALEQEAVEAAQADKKRAGKKRRRGKRAGQLVALKESKKAALEGNGTAVDQDSIDADGDDVPDVAEAADGTVITPLGTPSARAVSTPRHNQQLASATRLNFDVDGDAGGSVRQATGLDAHNLGDSAEEATAAGQEAAKLAAYATGPGAVAGNLGPNGSLQISEEILGYGSSGTVVFKGTFQGRAVAVKRLLRDFVHVASKEVSLLESADNHPNVIRYFYKELTPSFLFIALELCPASLADVIEKPVEYRELGLLLEPKKALSQITSGLRHLHSLSIVHRDIKPQNILVSNNPSGKLKMLLSDFGLSKRLDGLAQSSFSQTMNNPGGTVGWRAPEILRGEVSLDAGAEGSNSTESSSNGMRSGLPRDGETSRRLTRAVDVFALGCLAYYILANGDHPFGSRFEREMNIVKSASDLSRLSGLGEEGYEAQHLISKMIAVEPKDRPSAPDVLTHPYFWDHAQRLAFLQDASDRFEIMDKDAPPPPLIALESCAAAVIGSDWHRRMDKIFMDDLGKFRKYERSSVQDLLRALRNKKHHYQDMSPALRRQMGALPGPFLHYFTKRFPSLVVHVHTVISESPLLRGEQMFASYFRPLGEND</sequence>
<keyword evidence="13" id="KW-0460">Magnesium</keyword>
<comment type="catalytic activity">
    <reaction evidence="18">
        <text>L-seryl-[protein] + ATP = O-phospho-L-seryl-[protein] + ADP + H(+)</text>
        <dbReference type="Rhea" id="RHEA:17989"/>
        <dbReference type="Rhea" id="RHEA-COMP:9863"/>
        <dbReference type="Rhea" id="RHEA-COMP:11604"/>
        <dbReference type="ChEBI" id="CHEBI:15378"/>
        <dbReference type="ChEBI" id="CHEBI:29999"/>
        <dbReference type="ChEBI" id="CHEBI:30616"/>
        <dbReference type="ChEBI" id="CHEBI:83421"/>
        <dbReference type="ChEBI" id="CHEBI:456216"/>
        <dbReference type="EC" id="2.7.11.1"/>
    </reaction>
    <physiologicalReaction direction="left-to-right" evidence="18">
        <dbReference type="Rhea" id="RHEA:17990"/>
    </physiologicalReaction>
</comment>
<dbReference type="Proteomes" id="UP000245783">
    <property type="component" value="Unassembled WGS sequence"/>
</dbReference>
<dbReference type="GO" id="GO:0016787">
    <property type="term" value="F:hydrolase activity"/>
    <property type="evidence" value="ECO:0007669"/>
    <property type="project" value="UniProtKB-KW"/>
</dbReference>
<evidence type="ECO:0000256" key="13">
    <source>
        <dbReference type="ARBA" id="ARBA00022842"/>
    </source>
</evidence>
<keyword evidence="5" id="KW-0808">Transferase</keyword>
<feature type="compositionally biased region" description="Acidic residues" evidence="19">
    <location>
        <begin position="738"/>
        <end position="747"/>
    </location>
</feature>
<dbReference type="GO" id="GO:0004521">
    <property type="term" value="F:RNA endonuclease activity"/>
    <property type="evidence" value="ECO:0007669"/>
    <property type="project" value="InterPro"/>
</dbReference>
<dbReference type="CDD" id="cd13982">
    <property type="entry name" value="STKc_IRE1"/>
    <property type="match status" value="1"/>
</dbReference>
<dbReference type="FunCoup" id="A0A316W3T1">
    <property type="interactions" value="104"/>
</dbReference>
<keyword evidence="4" id="KW-0723">Serine/threonine-protein kinase</keyword>
<dbReference type="Pfam" id="PF00069">
    <property type="entry name" value="Pkinase"/>
    <property type="match status" value="2"/>
</dbReference>
<comment type="catalytic activity">
    <reaction evidence="17">
        <text>L-threonyl-[protein] + ATP = O-phospho-L-threonyl-[protein] + ADP + H(+)</text>
        <dbReference type="Rhea" id="RHEA:46608"/>
        <dbReference type="Rhea" id="RHEA-COMP:11060"/>
        <dbReference type="Rhea" id="RHEA-COMP:11605"/>
        <dbReference type="ChEBI" id="CHEBI:15378"/>
        <dbReference type="ChEBI" id="CHEBI:30013"/>
        <dbReference type="ChEBI" id="CHEBI:30616"/>
        <dbReference type="ChEBI" id="CHEBI:61977"/>
        <dbReference type="ChEBI" id="CHEBI:456216"/>
        <dbReference type="EC" id="2.7.11.1"/>
    </reaction>
    <physiologicalReaction direction="left-to-right" evidence="17">
        <dbReference type="Rhea" id="RHEA:46609"/>
    </physiologicalReaction>
</comment>
<evidence type="ECO:0000259" key="21">
    <source>
        <dbReference type="PROSITE" id="PS50011"/>
    </source>
</evidence>